<evidence type="ECO:0000313" key="1">
    <source>
        <dbReference type="EMBL" id="PTB50735.1"/>
    </source>
</evidence>
<gene>
    <name evidence="1" type="ORF">M431DRAFT_511653</name>
</gene>
<dbReference type="Proteomes" id="UP000241690">
    <property type="component" value="Unassembled WGS sequence"/>
</dbReference>
<sequence>MASLLDSVKTLSLNGSVKEVNGDKIAIRNICCVGAGYVGMSPLRLVYLSVSVDRLRCRELTGTRTELTAGQVALPPRSLLSRTLTSRSPLSTET</sequence>
<dbReference type="GeneID" id="36628275"/>
<name>A0A2T4A0Z7_TRIHA</name>
<accession>A0A2T4A0Z7</accession>
<dbReference type="AlphaFoldDB" id="A0A2T4A0Z7"/>
<reference evidence="1 2" key="1">
    <citation type="submission" date="2016-07" db="EMBL/GenBank/DDBJ databases">
        <title>Multiple horizontal gene transfer events from other fungi enriched the ability of initially mycotrophic Trichoderma (Ascomycota) to feed on dead plant biomass.</title>
        <authorList>
            <consortium name="DOE Joint Genome Institute"/>
            <person name="Aerts A."/>
            <person name="Atanasova L."/>
            <person name="Chenthamara K."/>
            <person name="Zhang J."/>
            <person name="Grujic M."/>
            <person name="Henrissat B."/>
            <person name="Kuo A."/>
            <person name="Salamov A."/>
            <person name="Lipzen A."/>
            <person name="Labutti K."/>
            <person name="Barry K."/>
            <person name="Miao Y."/>
            <person name="Rahimi M.J."/>
            <person name="Shen Q."/>
            <person name="Grigoriev I.V."/>
            <person name="Kubicek C.P."/>
            <person name="Druzhinina I.S."/>
        </authorList>
    </citation>
    <scope>NUCLEOTIDE SEQUENCE [LARGE SCALE GENOMIC DNA]</scope>
    <source>
        <strain evidence="1 2">CBS 226.95</strain>
    </source>
</reference>
<keyword evidence="2" id="KW-1185">Reference proteome</keyword>
<dbReference type="RefSeq" id="XP_024770412.1">
    <property type="nucleotide sequence ID" value="XM_024919706.1"/>
</dbReference>
<protein>
    <submittedName>
        <fullName evidence="1">Uncharacterized protein</fullName>
    </submittedName>
</protein>
<organism evidence="1 2">
    <name type="scientific">Trichoderma harzianum CBS 226.95</name>
    <dbReference type="NCBI Taxonomy" id="983964"/>
    <lineage>
        <taxon>Eukaryota</taxon>
        <taxon>Fungi</taxon>
        <taxon>Dikarya</taxon>
        <taxon>Ascomycota</taxon>
        <taxon>Pezizomycotina</taxon>
        <taxon>Sordariomycetes</taxon>
        <taxon>Hypocreomycetidae</taxon>
        <taxon>Hypocreales</taxon>
        <taxon>Hypocreaceae</taxon>
        <taxon>Trichoderma</taxon>
    </lineage>
</organism>
<evidence type="ECO:0000313" key="2">
    <source>
        <dbReference type="Proteomes" id="UP000241690"/>
    </source>
</evidence>
<dbReference type="STRING" id="983964.A0A2T4A0Z7"/>
<proteinExistence type="predicted"/>
<dbReference type="EMBL" id="KZ679687">
    <property type="protein sequence ID" value="PTB50735.1"/>
    <property type="molecule type" value="Genomic_DNA"/>
</dbReference>